<organism evidence="6 7">
    <name type="scientific">Rhodothalassium salexigens DSM 2132</name>
    <dbReference type="NCBI Taxonomy" id="1188247"/>
    <lineage>
        <taxon>Bacteria</taxon>
        <taxon>Pseudomonadati</taxon>
        <taxon>Pseudomonadota</taxon>
        <taxon>Alphaproteobacteria</taxon>
        <taxon>Rhodothalassiales</taxon>
        <taxon>Rhodothalassiaceae</taxon>
        <taxon>Rhodothalassium</taxon>
    </lineage>
</organism>
<protein>
    <recommendedName>
        <fullName evidence="4 5">Large ribosomal subunit protein bL32</fullName>
    </recommendedName>
</protein>
<dbReference type="GO" id="GO:0015934">
    <property type="term" value="C:large ribosomal subunit"/>
    <property type="evidence" value="ECO:0007669"/>
    <property type="project" value="InterPro"/>
</dbReference>
<dbReference type="AlphaFoldDB" id="A0A4R2P8Y0"/>
<dbReference type="PANTHER" id="PTHR35534:SF1">
    <property type="entry name" value="LARGE RIBOSOMAL SUBUNIT PROTEIN BL32"/>
    <property type="match status" value="1"/>
</dbReference>
<dbReference type="InParanoid" id="A0A4R2P8Y0"/>
<accession>A0A4R2P8Y0</accession>
<keyword evidence="3 5" id="KW-0687">Ribonucleoprotein</keyword>
<sequence>MRRGNRRAHDALKPMNIQEDAHTGEYVLRHHVDLKTGMYRGRQVIEQARDDDEF</sequence>
<proteinExistence type="inferred from homology"/>
<dbReference type="EMBL" id="SLXO01000011">
    <property type="protein sequence ID" value="TCP31459.1"/>
    <property type="molecule type" value="Genomic_DNA"/>
</dbReference>
<evidence type="ECO:0000256" key="3">
    <source>
        <dbReference type="ARBA" id="ARBA00023274"/>
    </source>
</evidence>
<dbReference type="SUPFAM" id="SSF57829">
    <property type="entry name" value="Zn-binding ribosomal proteins"/>
    <property type="match status" value="1"/>
</dbReference>
<name>A0A4R2P8Y0_RHOSA</name>
<keyword evidence="7" id="KW-1185">Reference proteome</keyword>
<evidence type="ECO:0000256" key="1">
    <source>
        <dbReference type="ARBA" id="ARBA00008560"/>
    </source>
</evidence>
<evidence type="ECO:0000256" key="5">
    <source>
        <dbReference type="HAMAP-Rule" id="MF_00340"/>
    </source>
</evidence>
<evidence type="ECO:0000313" key="6">
    <source>
        <dbReference type="EMBL" id="TCP31459.1"/>
    </source>
</evidence>
<dbReference type="Proteomes" id="UP000295399">
    <property type="component" value="Unassembled WGS sequence"/>
</dbReference>
<dbReference type="GO" id="GO:0006412">
    <property type="term" value="P:translation"/>
    <property type="evidence" value="ECO:0007669"/>
    <property type="project" value="UniProtKB-UniRule"/>
</dbReference>
<comment type="similarity">
    <text evidence="1 5">Belongs to the bacterial ribosomal protein bL32 family.</text>
</comment>
<dbReference type="InterPro" id="IPR044957">
    <property type="entry name" value="Ribosomal_bL32_bact"/>
</dbReference>
<dbReference type="InterPro" id="IPR011332">
    <property type="entry name" value="Ribosomal_zn-bd"/>
</dbReference>
<keyword evidence="2 5" id="KW-0689">Ribosomal protein</keyword>
<evidence type="ECO:0000256" key="2">
    <source>
        <dbReference type="ARBA" id="ARBA00022980"/>
    </source>
</evidence>
<dbReference type="GO" id="GO:0003735">
    <property type="term" value="F:structural constituent of ribosome"/>
    <property type="evidence" value="ECO:0007669"/>
    <property type="project" value="InterPro"/>
</dbReference>
<dbReference type="PANTHER" id="PTHR35534">
    <property type="entry name" value="50S RIBOSOMAL PROTEIN L32"/>
    <property type="match status" value="1"/>
</dbReference>
<dbReference type="FunCoup" id="A0A4R2P8Y0">
    <property type="interactions" value="163"/>
</dbReference>
<dbReference type="Pfam" id="PF01783">
    <property type="entry name" value="Ribosomal_L32p"/>
    <property type="match status" value="1"/>
</dbReference>
<reference evidence="6 7" key="1">
    <citation type="submission" date="2019-03" db="EMBL/GenBank/DDBJ databases">
        <title>Genomic Encyclopedia of Type Strains, Phase IV (KMG-IV): sequencing the most valuable type-strain genomes for metagenomic binning, comparative biology and taxonomic classification.</title>
        <authorList>
            <person name="Goeker M."/>
        </authorList>
    </citation>
    <scope>NUCLEOTIDE SEQUENCE [LARGE SCALE GENOMIC DNA]</scope>
    <source>
        <strain evidence="6 7">DSM 2132</strain>
    </source>
</reference>
<evidence type="ECO:0000256" key="4">
    <source>
        <dbReference type="ARBA" id="ARBA00035178"/>
    </source>
</evidence>
<evidence type="ECO:0000313" key="7">
    <source>
        <dbReference type="Proteomes" id="UP000295399"/>
    </source>
</evidence>
<dbReference type="InterPro" id="IPR002677">
    <property type="entry name" value="Ribosomal_bL32"/>
</dbReference>
<comment type="caution">
    <text evidence="6">The sequence shown here is derived from an EMBL/GenBank/DDBJ whole genome shotgun (WGS) entry which is preliminary data.</text>
</comment>
<gene>
    <name evidence="5" type="primary">rpmF</name>
    <name evidence="6" type="ORF">EV659_11127</name>
</gene>
<dbReference type="HAMAP" id="MF_00340">
    <property type="entry name" value="Ribosomal_bL32"/>
    <property type="match status" value="1"/>
</dbReference>
<dbReference type="NCBIfam" id="TIGR01031">
    <property type="entry name" value="rpmF_bact"/>
    <property type="match status" value="1"/>
</dbReference>